<dbReference type="InterPro" id="IPR023214">
    <property type="entry name" value="HAD_sf"/>
</dbReference>
<comment type="catalytic activity">
    <reaction evidence="20">
        <text>K(+)(in) + ATP + H2O = K(+)(out) + ADP + phosphate + H(+)</text>
        <dbReference type="Rhea" id="RHEA:75815"/>
        <dbReference type="ChEBI" id="CHEBI:15377"/>
        <dbReference type="ChEBI" id="CHEBI:15378"/>
        <dbReference type="ChEBI" id="CHEBI:29103"/>
        <dbReference type="ChEBI" id="CHEBI:30616"/>
        <dbReference type="ChEBI" id="CHEBI:43474"/>
        <dbReference type="ChEBI" id="CHEBI:456216"/>
    </reaction>
</comment>
<dbReference type="InterPro" id="IPR044492">
    <property type="entry name" value="P_typ_ATPase_HD_dom"/>
</dbReference>
<feature type="transmembrane region" description="Helical" evidence="22">
    <location>
        <begin position="274"/>
        <end position="297"/>
    </location>
</feature>
<evidence type="ECO:0000256" key="12">
    <source>
        <dbReference type="ARBA" id="ARBA00022967"/>
    </source>
</evidence>
<dbReference type="Pfam" id="PF13246">
    <property type="entry name" value="Cation_ATPase"/>
    <property type="match status" value="1"/>
</dbReference>
<keyword evidence="12" id="KW-1278">Translocase</keyword>
<dbReference type="GO" id="GO:0006813">
    <property type="term" value="P:potassium ion transport"/>
    <property type="evidence" value="ECO:0007669"/>
    <property type="project" value="UniProtKB-KW"/>
</dbReference>
<proteinExistence type="inferred from homology"/>
<evidence type="ECO:0000256" key="10">
    <source>
        <dbReference type="ARBA" id="ARBA00022842"/>
    </source>
</evidence>
<evidence type="ECO:0000256" key="2">
    <source>
        <dbReference type="ARBA" id="ARBA00004651"/>
    </source>
</evidence>
<sequence>MGFFKKKNSSMFPDPPAPYHTLPVNQVFIHTKTDIDDGLTPQEAAQRLGLYGFNELSGQGNVSVFAVLYRQIVNALTLVLVIAMVISFVFKDYVEGAVIAFVAVTNTLIGFTQEYRAEKTMESLRRMASPTTRVIRGDSLISVPTRDIVIGDIILFEEGDVIGADARLFEVFNLEVDEALLTGESIPVAKSVDEIEDHDKPLGDRIDMVFSSTTVTKGRGKGIAVNTGMKTEIGKIAKTLASTSVVTRTPLQKKYNISYNDITFNKLKDKIMDILAYALFGLAIILAIIVFSVNKWVVNNEVAIYAISLGIAVIPEGLVAVITLTMALGVRQMAKNYAIVRKLNALEALGSVTNICSDKTGTLTQSKMIATDAWLPGDGLYRISGRNGFSPEGKIYRCGINVTSEIEVEVEDEEVTPDNMRYAFTRLVQASALCNMAVIKKGKGNDEWHAIGDPTESALQVFAHKAGLPKSVLTAEPFKFELVQEYAFDTELKRMSVVCKEKSTDAYYVFLKGATESVLNQCTKIQFGENEANLDREKFGPELYNELEKLASKGMRVLSLAYRRVIKTDIEILKWTREKADADMIFLGLVGIYDPPRPESKAAIQRCFGAGIEVHMLTGDHPTTAAAIAKEIGILPLLWSPELENEGKFNSQLVMTAAQFDALSDEEVDNLRELPKVIARCSPDTKVKMIDALHRRNKYVAMTGDGVNDSPSLKKADVGIAMGLGGSDVAKQASDIVLSDDNFATIVNAIAEGRRIFSNIQKFILHLLSGNSGEIVTLIIGLSFIDSDGISVNPMSPLQILFLNMITSSPPAMGLGVERASSDIMRYPPRSKGGLFTWEVIIDMIYYGIVLGGLSLANFVIVVYAIGNGNLGQNCNSSPFGQECAPNDPTCDPIALEIACHQIYRARGTTFATITYILLIHAYNCRSLRDPIWTMKLYDNKILFWSVFGGLLTAIPTFYIPELNSKVFKQLGIGYEWGLIVGAVIIFEIFVEIYKFMKRRYLKPLEIVEGEGLKQQYSLNEYP</sequence>
<dbReference type="Gene3D" id="1.20.1110.10">
    <property type="entry name" value="Calcium-transporting ATPase, transmembrane domain"/>
    <property type="match status" value="1"/>
</dbReference>
<feature type="transmembrane region" description="Helical" evidence="22">
    <location>
        <begin position="763"/>
        <end position="785"/>
    </location>
</feature>
<dbReference type="SFLD" id="SFLDF00027">
    <property type="entry name" value="p-type_atpase"/>
    <property type="match status" value="1"/>
</dbReference>
<comment type="subcellular location">
    <subcellularLocation>
        <location evidence="2">Cell membrane</location>
        <topology evidence="2">Multi-pass membrane protein</topology>
    </subcellularLocation>
</comment>
<evidence type="ECO:0000256" key="19">
    <source>
        <dbReference type="ARBA" id="ARBA00035029"/>
    </source>
</evidence>
<dbReference type="Gene3D" id="3.40.1110.10">
    <property type="entry name" value="Calcium-transporting ATPase, cytoplasmic domain N"/>
    <property type="match status" value="1"/>
</dbReference>
<evidence type="ECO:0000256" key="1">
    <source>
        <dbReference type="ARBA" id="ARBA00001946"/>
    </source>
</evidence>
<dbReference type="GO" id="GO:0005886">
    <property type="term" value="C:plasma membrane"/>
    <property type="evidence" value="ECO:0007669"/>
    <property type="project" value="UniProtKB-SubCell"/>
</dbReference>
<dbReference type="OMA" id="AGIWEDY"/>
<dbReference type="SUPFAM" id="SSF81665">
    <property type="entry name" value="Calcium ATPase, transmembrane domain M"/>
    <property type="match status" value="1"/>
</dbReference>
<feature type="transmembrane region" description="Helical" evidence="22">
    <location>
        <begin position="942"/>
        <end position="961"/>
    </location>
</feature>
<keyword evidence="5" id="KW-0633">Potassium transport</keyword>
<dbReference type="PRINTS" id="PR00119">
    <property type="entry name" value="CATATPASE"/>
</dbReference>
<evidence type="ECO:0000313" key="24">
    <source>
        <dbReference type="EMBL" id="EXX62354.1"/>
    </source>
</evidence>
<dbReference type="NCBIfam" id="TIGR01523">
    <property type="entry name" value="ATPase-IID_K-Na"/>
    <property type="match status" value="1"/>
</dbReference>
<keyword evidence="6 22" id="KW-0812">Transmembrane</keyword>
<dbReference type="EC" id="7.2.2.3" evidence="19"/>
<dbReference type="InterPro" id="IPR001757">
    <property type="entry name" value="P_typ_ATPase"/>
</dbReference>
<keyword evidence="16 22" id="KW-0472">Membrane</keyword>
<dbReference type="InterPro" id="IPR059000">
    <property type="entry name" value="ATPase_P-type_domA"/>
</dbReference>
<dbReference type="NCBIfam" id="TIGR01494">
    <property type="entry name" value="ATPase_P-type"/>
    <property type="match status" value="2"/>
</dbReference>
<dbReference type="PANTHER" id="PTHR42861">
    <property type="entry name" value="CALCIUM-TRANSPORTING ATPASE"/>
    <property type="match status" value="1"/>
</dbReference>
<dbReference type="FunFam" id="3.40.50.1000:FF:000001">
    <property type="entry name" value="Phospholipid-transporting ATPase IC"/>
    <property type="match status" value="1"/>
</dbReference>
<dbReference type="SUPFAM" id="SSF81653">
    <property type="entry name" value="Calcium ATPase, transduction domain A"/>
    <property type="match status" value="1"/>
</dbReference>
<keyword evidence="14" id="KW-0915">Sodium</keyword>
<accession>A0A015K4H0</accession>
<evidence type="ECO:0000256" key="8">
    <source>
        <dbReference type="ARBA" id="ARBA00022741"/>
    </source>
</evidence>
<dbReference type="InterPro" id="IPR006414">
    <property type="entry name" value="P-type_ATPase_IID"/>
</dbReference>
<keyword evidence="3" id="KW-0813">Transport</keyword>
<dbReference type="InterPro" id="IPR018303">
    <property type="entry name" value="ATPase_P-typ_P_site"/>
</dbReference>
<keyword evidence="8" id="KW-0547">Nucleotide-binding</keyword>
<comment type="cofactor">
    <cofactor evidence="1">
        <name>Mg(2+)</name>
        <dbReference type="ChEBI" id="CHEBI:18420"/>
    </cofactor>
</comment>
<dbReference type="InterPro" id="IPR004014">
    <property type="entry name" value="ATPase_P-typ_cation-transptr_N"/>
</dbReference>
<keyword evidence="9" id="KW-0067">ATP-binding</keyword>
<dbReference type="SUPFAM" id="SSF56784">
    <property type="entry name" value="HAD-like"/>
    <property type="match status" value="1"/>
</dbReference>
<evidence type="ECO:0000256" key="21">
    <source>
        <dbReference type="ARBA" id="ARBA00049499"/>
    </source>
</evidence>
<dbReference type="SUPFAM" id="SSF81660">
    <property type="entry name" value="Metal cation-transporting ATPase, ATP-binding domain N"/>
    <property type="match status" value="1"/>
</dbReference>
<dbReference type="Pfam" id="PF00690">
    <property type="entry name" value="Cation_ATPase_N"/>
    <property type="match status" value="1"/>
</dbReference>
<name>A0A015K4H0_RHIIW</name>
<dbReference type="OrthoDB" id="116380at2759"/>
<feature type="transmembrane region" description="Helical" evidence="22">
    <location>
        <begin position="72"/>
        <end position="90"/>
    </location>
</feature>
<evidence type="ECO:0000256" key="3">
    <source>
        <dbReference type="ARBA" id="ARBA00022448"/>
    </source>
</evidence>
<dbReference type="SMART" id="SM00831">
    <property type="entry name" value="Cation_ATPase_N"/>
    <property type="match status" value="1"/>
</dbReference>
<keyword evidence="17" id="KW-0739">Sodium transport</keyword>
<dbReference type="Gene3D" id="2.70.150.10">
    <property type="entry name" value="Calcium-transporting ATPase, cytoplasmic transduction domain A"/>
    <property type="match status" value="1"/>
</dbReference>
<dbReference type="EMBL" id="JEMT01024761">
    <property type="protein sequence ID" value="EXX62354.1"/>
    <property type="molecule type" value="Genomic_DNA"/>
</dbReference>
<dbReference type="Proteomes" id="UP000022910">
    <property type="component" value="Unassembled WGS sequence"/>
</dbReference>
<feature type="domain" description="Cation-transporting P-type ATPase N-terminal" evidence="23">
    <location>
        <begin position="18"/>
        <end position="92"/>
    </location>
</feature>
<dbReference type="InterPro" id="IPR023299">
    <property type="entry name" value="ATPase_P-typ_cyto_dom_N"/>
</dbReference>
<keyword evidence="7" id="KW-0479">Metal-binding</keyword>
<keyword evidence="13 22" id="KW-1133">Transmembrane helix</keyword>
<evidence type="ECO:0000256" key="4">
    <source>
        <dbReference type="ARBA" id="ARBA00022475"/>
    </source>
</evidence>
<reference evidence="24 25" key="1">
    <citation type="submission" date="2014-02" db="EMBL/GenBank/DDBJ databases">
        <title>Single nucleus genome sequencing reveals high similarity among nuclei of an endomycorrhizal fungus.</title>
        <authorList>
            <person name="Lin K."/>
            <person name="Geurts R."/>
            <person name="Zhang Z."/>
            <person name="Limpens E."/>
            <person name="Saunders D.G."/>
            <person name="Mu D."/>
            <person name="Pang E."/>
            <person name="Cao H."/>
            <person name="Cha H."/>
            <person name="Lin T."/>
            <person name="Zhou Q."/>
            <person name="Shang Y."/>
            <person name="Li Y."/>
            <person name="Ivanov S."/>
            <person name="Sharma T."/>
            <person name="Velzen R.V."/>
            <person name="Ruijter N.D."/>
            <person name="Aanen D.K."/>
            <person name="Win J."/>
            <person name="Kamoun S."/>
            <person name="Bisseling T."/>
            <person name="Huang S."/>
        </authorList>
    </citation>
    <scope>NUCLEOTIDE SEQUENCE [LARGE SCALE GENOMIC DNA]</scope>
    <source>
        <strain evidence="25">DAOM197198w</strain>
    </source>
</reference>
<organism evidence="24 25">
    <name type="scientific">Rhizophagus irregularis (strain DAOM 197198w)</name>
    <name type="common">Glomus intraradices</name>
    <dbReference type="NCBI Taxonomy" id="1432141"/>
    <lineage>
        <taxon>Eukaryota</taxon>
        <taxon>Fungi</taxon>
        <taxon>Fungi incertae sedis</taxon>
        <taxon>Mucoromycota</taxon>
        <taxon>Glomeromycotina</taxon>
        <taxon>Glomeromycetes</taxon>
        <taxon>Glomerales</taxon>
        <taxon>Glomeraceae</taxon>
        <taxon>Rhizophagus</taxon>
    </lineage>
</organism>
<evidence type="ECO:0000256" key="18">
    <source>
        <dbReference type="ARBA" id="ARBA00035017"/>
    </source>
</evidence>
<feature type="transmembrane region" description="Helical" evidence="22">
    <location>
        <begin position="844"/>
        <end position="866"/>
    </location>
</feature>
<evidence type="ECO:0000256" key="11">
    <source>
        <dbReference type="ARBA" id="ARBA00022958"/>
    </source>
</evidence>
<comment type="similarity">
    <text evidence="18">Belongs to the cation transport ATPase (P-type) (TC 3.A.3) family. Type IID subfamily.</text>
</comment>
<keyword evidence="25" id="KW-1185">Reference proteome</keyword>
<gene>
    <name evidence="24" type="ORF">RirG_162570</name>
</gene>
<dbReference type="AlphaFoldDB" id="A0A015K4H0"/>
<dbReference type="InterPro" id="IPR006068">
    <property type="entry name" value="ATPase_P-typ_cation-transptr_C"/>
</dbReference>
<comment type="caution">
    <text evidence="24">The sequence shown here is derived from an EMBL/GenBank/DDBJ whole genome shotgun (WGS) entry which is preliminary data.</text>
</comment>
<feature type="transmembrane region" description="Helical" evidence="22">
    <location>
        <begin position="96"/>
        <end position="117"/>
    </location>
</feature>
<evidence type="ECO:0000313" key="25">
    <source>
        <dbReference type="Proteomes" id="UP000022910"/>
    </source>
</evidence>
<dbReference type="InterPro" id="IPR036412">
    <property type="entry name" value="HAD-like_sf"/>
</dbReference>
<evidence type="ECO:0000256" key="14">
    <source>
        <dbReference type="ARBA" id="ARBA00023053"/>
    </source>
</evidence>
<feature type="transmembrane region" description="Helical" evidence="22">
    <location>
        <begin position="303"/>
        <end position="328"/>
    </location>
</feature>
<evidence type="ECO:0000256" key="16">
    <source>
        <dbReference type="ARBA" id="ARBA00023136"/>
    </source>
</evidence>
<keyword evidence="11" id="KW-0630">Potassium</keyword>
<dbReference type="SFLD" id="SFLDS00003">
    <property type="entry name" value="Haloacid_Dehalogenase"/>
    <property type="match status" value="1"/>
</dbReference>
<evidence type="ECO:0000256" key="5">
    <source>
        <dbReference type="ARBA" id="ARBA00022538"/>
    </source>
</evidence>
<evidence type="ECO:0000256" key="17">
    <source>
        <dbReference type="ARBA" id="ARBA00023201"/>
    </source>
</evidence>
<dbReference type="SFLD" id="SFLDG00002">
    <property type="entry name" value="C1.7:_P-type_atpase_like"/>
    <property type="match status" value="1"/>
</dbReference>
<evidence type="ECO:0000256" key="15">
    <source>
        <dbReference type="ARBA" id="ARBA00023065"/>
    </source>
</evidence>
<dbReference type="STRING" id="1432141.A0A015K4H0"/>
<comment type="catalytic activity">
    <reaction evidence="21">
        <text>Na(+)(in) + ATP + H2O = Na(+)(out) + ADP + phosphate + H(+)</text>
        <dbReference type="Rhea" id="RHEA:14633"/>
        <dbReference type="ChEBI" id="CHEBI:15377"/>
        <dbReference type="ChEBI" id="CHEBI:15378"/>
        <dbReference type="ChEBI" id="CHEBI:29101"/>
        <dbReference type="ChEBI" id="CHEBI:30616"/>
        <dbReference type="ChEBI" id="CHEBI:43474"/>
        <dbReference type="ChEBI" id="CHEBI:456216"/>
        <dbReference type="EC" id="7.2.2.3"/>
    </reaction>
    <physiologicalReaction direction="left-to-right" evidence="21">
        <dbReference type="Rhea" id="RHEA:14634"/>
    </physiologicalReaction>
</comment>
<keyword evidence="4" id="KW-1003">Cell membrane</keyword>
<dbReference type="FunFam" id="2.70.150.10:FF:000016">
    <property type="entry name" value="Calcium-transporting P-type ATPase putative"/>
    <property type="match status" value="1"/>
</dbReference>
<dbReference type="PROSITE" id="PS00154">
    <property type="entry name" value="ATPASE_E1_E2"/>
    <property type="match status" value="1"/>
</dbReference>
<protein>
    <recommendedName>
        <fullName evidence="19">P-type Na(+) transporter</fullName>
        <ecNumber evidence="19">7.2.2.3</ecNumber>
    </recommendedName>
</protein>
<dbReference type="InterPro" id="IPR008250">
    <property type="entry name" value="ATPase_P-typ_transduc_dom_A_sf"/>
</dbReference>
<dbReference type="HOGENOM" id="CLU_002360_3_0_1"/>
<feature type="transmembrane region" description="Helical" evidence="22">
    <location>
        <begin position="973"/>
        <end position="994"/>
    </location>
</feature>
<keyword evidence="10" id="KW-0460">Magnesium</keyword>
<evidence type="ECO:0000256" key="13">
    <source>
        <dbReference type="ARBA" id="ARBA00022989"/>
    </source>
</evidence>
<dbReference type="GO" id="GO:0016887">
    <property type="term" value="F:ATP hydrolysis activity"/>
    <property type="evidence" value="ECO:0007669"/>
    <property type="project" value="InterPro"/>
</dbReference>
<evidence type="ECO:0000256" key="9">
    <source>
        <dbReference type="ARBA" id="ARBA00022840"/>
    </source>
</evidence>
<evidence type="ECO:0000256" key="7">
    <source>
        <dbReference type="ARBA" id="ARBA00022723"/>
    </source>
</evidence>
<dbReference type="GO" id="GO:0046872">
    <property type="term" value="F:metal ion binding"/>
    <property type="evidence" value="ECO:0007669"/>
    <property type="project" value="UniProtKB-KW"/>
</dbReference>
<dbReference type="FunFam" id="3.40.50.1000:FF:000047">
    <property type="entry name" value="Sodium P-type ATPase"/>
    <property type="match status" value="1"/>
</dbReference>
<evidence type="ECO:0000259" key="23">
    <source>
        <dbReference type="SMART" id="SM00831"/>
    </source>
</evidence>
<evidence type="ECO:0000256" key="6">
    <source>
        <dbReference type="ARBA" id="ARBA00022692"/>
    </source>
</evidence>
<dbReference type="InterPro" id="IPR023298">
    <property type="entry name" value="ATPase_P-typ_TM_dom_sf"/>
</dbReference>
<evidence type="ECO:0000256" key="22">
    <source>
        <dbReference type="SAM" id="Phobius"/>
    </source>
</evidence>
<dbReference type="Gene3D" id="3.40.50.1000">
    <property type="entry name" value="HAD superfamily/HAD-like"/>
    <property type="match status" value="1"/>
</dbReference>
<keyword evidence="15" id="KW-0406">Ion transport</keyword>
<dbReference type="GO" id="GO:0005524">
    <property type="term" value="F:ATP binding"/>
    <property type="evidence" value="ECO:0007669"/>
    <property type="project" value="UniProtKB-KW"/>
</dbReference>
<dbReference type="Pfam" id="PF00122">
    <property type="entry name" value="E1-E2_ATPase"/>
    <property type="match status" value="1"/>
</dbReference>
<dbReference type="GO" id="GO:0008554">
    <property type="term" value="F:P-type sodium transporter activity"/>
    <property type="evidence" value="ECO:0007669"/>
    <property type="project" value="UniProtKB-EC"/>
</dbReference>
<evidence type="ECO:0000256" key="20">
    <source>
        <dbReference type="ARBA" id="ARBA00048599"/>
    </source>
</evidence>
<dbReference type="Pfam" id="PF00689">
    <property type="entry name" value="Cation_ATPase_C"/>
    <property type="match status" value="1"/>
</dbReference>